<reference evidence="4 5" key="1">
    <citation type="submission" date="2017-11" db="EMBL/GenBank/DDBJ databases">
        <title>De novo assembly and phasing of dikaryotic genomes from two isolates of Puccinia coronata f. sp. avenae, the causal agent of oat crown rust.</title>
        <authorList>
            <person name="Miller M.E."/>
            <person name="Zhang Y."/>
            <person name="Omidvar V."/>
            <person name="Sperschneider J."/>
            <person name="Schwessinger B."/>
            <person name="Raley C."/>
            <person name="Palmer J.M."/>
            <person name="Garnica D."/>
            <person name="Upadhyaya N."/>
            <person name="Rathjen J."/>
            <person name="Taylor J.M."/>
            <person name="Park R.F."/>
            <person name="Dodds P.N."/>
            <person name="Hirsch C.D."/>
            <person name="Kianian S.F."/>
            <person name="Figueroa M."/>
        </authorList>
    </citation>
    <scope>NUCLEOTIDE SEQUENCE [LARGE SCALE GENOMIC DNA]</scope>
    <source>
        <strain evidence="1">12NC29</strain>
        <strain evidence="2">12SD80</strain>
    </source>
</reference>
<dbReference type="EMBL" id="PGCJ01001012">
    <property type="protein sequence ID" value="PLW11625.1"/>
    <property type="molecule type" value="Genomic_DNA"/>
</dbReference>
<gene>
    <name evidence="3" type="ORF">PCANC_05829</name>
    <name evidence="1" type="ORF">PCANC_27426</name>
    <name evidence="2" type="ORF">PCASD_03984</name>
</gene>
<dbReference type="Proteomes" id="UP000235388">
    <property type="component" value="Unassembled WGS sequence"/>
</dbReference>
<proteinExistence type="predicted"/>
<keyword evidence="4" id="KW-1185">Reference proteome</keyword>
<comment type="caution">
    <text evidence="2">The sequence shown here is derived from an EMBL/GenBank/DDBJ whole genome shotgun (WGS) entry which is preliminary data.</text>
</comment>
<evidence type="ECO:0000313" key="3">
    <source>
        <dbReference type="EMBL" id="PLW53094.1"/>
    </source>
</evidence>
<accession>A0A2N5V5G2</accession>
<evidence type="ECO:0000313" key="1">
    <source>
        <dbReference type="EMBL" id="PLW11625.1"/>
    </source>
</evidence>
<organism evidence="2 5">
    <name type="scientific">Puccinia coronata f. sp. avenae</name>
    <dbReference type="NCBI Taxonomy" id="200324"/>
    <lineage>
        <taxon>Eukaryota</taxon>
        <taxon>Fungi</taxon>
        <taxon>Dikarya</taxon>
        <taxon>Basidiomycota</taxon>
        <taxon>Pucciniomycotina</taxon>
        <taxon>Pucciniomycetes</taxon>
        <taxon>Pucciniales</taxon>
        <taxon>Pucciniaceae</taxon>
        <taxon>Puccinia</taxon>
    </lineage>
</organism>
<evidence type="ECO:0000313" key="2">
    <source>
        <dbReference type="EMBL" id="PLW45237.1"/>
    </source>
</evidence>
<dbReference type="EMBL" id="PGCJ01000068">
    <property type="protein sequence ID" value="PLW53094.1"/>
    <property type="molecule type" value="Genomic_DNA"/>
</dbReference>
<evidence type="ECO:0000313" key="5">
    <source>
        <dbReference type="Proteomes" id="UP000235392"/>
    </source>
</evidence>
<dbReference type="EMBL" id="PGCI01000050">
    <property type="protein sequence ID" value="PLW45237.1"/>
    <property type="molecule type" value="Genomic_DNA"/>
</dbReference>
<evidence type="ECO:0000313" key="4">
    <source>
        <dbReference type="Proteomes" id="UP000235388"/>
    </source>
</evidence>
<dbReference type="AlphaFoldDB" id="A0A2N5V5G2"/>
<name>A0A2N5V5G2_9BASI</name>
<dbReference type="Proteomes" id="UP000235392">
    <property type="component" value="Unassembled WGS sequence"/>
</dbReference>
<protein>
    <submittedName>
        <fullName evidence="2">Uncharacterized protein</fullName>
    </submittedName>
</protein>
<sequence>MGQFDHMAQRPSRCPRLDGGVNYGHFDPECAPSNHRRGPIAVRHPGILTTWRHGRHLDNIPPWPSGCPMPDGGMTVAWETNHAQRPIKLGG</sequence>